<name>A0ABT0XFT6_9BACI</name>
<keyword evidence="1" id="KW-0472">Membrane</keyword>
<feature type="transmembrane region" description="Helical" evidence="1">
    <location>
        <begin position="65"/>
        <end position="85"/>
    </location>
</feature>
<organism evidence="2 3">
    <name type="scientific">Alkalicoccobacillus plakortidis</name>
    <dbReference type="NCBI Taxonomy" id="444060"/>
    <lineage>
        <taxon>Bacteria</taxon>
        <taxon>Bacillati</taxon>
        <taxon>Bacillota</taxon>
        <taxon>Bacilli</taxon>
        <taxon>Bacillales</taxon>
        <taxon>Bacillaceae</taxon>
        <taxon>Alkalicoccobacillus</taxon>
    </lineage>
</organism>
<keyword evidence="3" id="KW-1185">Reference proteome</keyword>
<keyword evidence="1" id="KW-1133">Transmembrane helix</keyword>
<dbReference type="Proteomes" id="UP001203665">
    <property type="component" value="Unassembled WGS sequence"/>
</dbReference>
<feature type="transmembrane region" description="Helical" evidence="1">
    <location>
        <begin position="33"/>
        <end position="53"/>
    </location>
</feature>
<proteinExistence type="predicted"/>
<sequence length="94" mass="10683">MFLVSFLFSILVPTIMLLIQKKWTIFKSVFDIIALLCLLIFISITASAIYEILADNTVFMTNIHALFLNGFFLVSGGYVVLYAIYKIMYGIVKT</sequence>
<comment type="caution">
    <text evidence="2">The sequence shown here is derived from an EMBL/GenBank/DDBJ whole genome shotgun (WGS) entry which is preliminary data.</text>
</comment>
<evidence type="ECO:0000256" key="1">
    <source>
        <dbReference type="SAM" id="Phobius"/>
    </source>
</evidence>
<dbReference type="EMBL" id="JAMQJY010000001">
    <property type="protein sequence ID" value="MCM2674560.1"/>
    <property type="molecule type" value="Genomic_DNA"/>
</dbReference>
<evidence type="ECO:0000313" key="3">
    <source>
        <dbReference type="Proteomes" id="UP001203665"/>
    </source>
</evidence>
<gene>
    <name evidence="2" type="ORF">NDM98_02905</name>
</gene>
<evidence type="ECO:0000313" key="2">
    <source>
        <dbReference type="EMBL" id="MCM2674560.1"/>
    </source>
</evidence>
<protein>
    <submittedName>
        <fullName evidence="2">Transposase</fullName>
    </submittedName>
</protein>
<accession>A0ABT0XFT6</accession>
<keyword evidence="1" id="KW-0812">Transmembrane</keyword>
<reference evidence="2" key="1">
    <citation type="submission" date="2022-06" db="EMBL/GenBank/DDBJ databases">
        <title>Alkalicoccobacillus porphyridii sp. nov., isolated from a marine red alga, Porphyridium purpureum and reclassification of Shouchella plakortidis and Shouchella gibsonii as Alkalicoccobacillus plakortidis comb. nov. and Alkalicoccobacillus gibsonii comb. nov.</title>
        <authorList>
            <person name="Kim K.H."/>
            <person name="Lee J.K."/>
            <person name="Han D.M."/>
            <person name="Baek J.H."/>
            <person name="Jeon C.O."/>
        </authorList>
    </citation>
    <scope>NUCLEOTIDE SEQUENCE</scope>
    <source>
        <strain evidence="2">DSM 19153</strain>
    </source>
</reference>
<dbReference type="RefSeq" id="WP_251604457.1">
    <property type="nucleotide sequence ID" value="NZ_JAMQJY010000001.1"/>
</dbReference>